<gene>
    <name evidence="1" type="ORF">AQJ30_04985</name>
</gene>
<proteinExistence type="predicted"/>
<reference evidence="1 2" key="1">
    <citation type="submission" date="2015-10" db="EMBL/GenBank/DDBJ databases">
        <title>Draft genome sequence of Streptomyces longwoodensis DSM 41677, type strain for the species Streptomyces longwoodensis.</title>
        <authorList>
            <person name="Ruckert C."/>
            <person name="Winkler A."/>
            <person name="Kalinowski J."/>
            <person name="Kampfer P."/>
            <person name="Glaeser S."/>
        </authorList>
    </citation>
    <scope>NUCLEOTIDE SEQUENCE [LARGE SCALE GENOMIC DNA]</scope>
    <source>
        <strain evidence="1 2">DSM 41677</strain>
    </source>
</reference>
<evidence type="ECO:0000313" key="1">
    <source>
        <dbReference type="EMBL" id="KUN40714.1"/>
    </source>
</evidence>
<name>A0A101R2Y7_9ACTN</name>
<accession>A0A101R2Y7</accession>
<dbReference type="Proteomes" id="UP000053271">
    <property type="component" value="Unassembled WGS sequence"/>
</dbReference>
<dbReference type="Gene3D" id="1.10.357.10">
    <property type="entry name" value="Tetracycline Repressor, domain 2"/>
    <property type="match status" value="1"/>
</dbReference>
<sequence length="136" mass="14488">MGAGTLYRDFPTRESLVLAVYQDEVDRILGTLPGLQADHPPLEAPRRWTTDLVEAMRQKHGLGNALSPGAHRSIAEQTCGPVVAAITRILDAGNEDGSILQLTGCCGVRRGASGPDDRSPRVPALILDGLRAQGRP</sequence>
<dbReference type="RefSeq" id="WP_067228800.1">
    <property type="nucleotide sequence ID" value="NZ_KQ948549.1"/>
</dbReference>
<dbReference type="EMBL" id="LMWS01000007">
    <property type="protein sequence ID" value="KUN40714.1"/>
    <property type="molecule type" value="Genomic_DNA"/>
</dbReference>
<evidence type="ECO:0000313" key="2">
    <source>
        <dbReference type="Proteomes" id="UP000053271"/>
    </source>
</evidence>
<dbReference type="GeneID" id="91423973"/>
<protein>
    <submittedName>
        <fullName evidence="1">TetR family transcriptional regulator</fullName>
    </submittedName>
</protein>
<comment type="caution">
    <text evidence="1">The sequence shown here is derived from an EMBL/GenBank/DDBJ whole genome shotgun (WGS) entry which is preliminary data.</text>
</comment>
<keyword evidence="2" id="KW-1185">Reference proteome</keyword>
<dbReference type="STRING" id="68231.AQJ30_04985"/>
<dbReference type="AlphaFoldDB" id="A0A101R2Y7"/>
<organism evidence="1 2">
    <name type="scientific">Streptomyces longwoodensis</name>
    <dbReference type="NCBI Taxonomy" id="68231"/>
    <lineage>
        <taxon>Bacteria</taxon>
        <taxon>Bacillati</taxon>
        <taxon>Actinomycetota</taxon>
        <taxon>Actinomycetes</taxon>
        <taxon>Kitasatosporales</taxon>
        <taxon>Streptomycetaceae</taxon>
        <taxon>Streptomyces</taxon>
    </lineage>
</organism>